<feature type="signal peptide" evidence="1">
    <location>
        <begin position="1"/>
        <end position="21"/>
    </location>
</feature>
<gene>
    <name evidence="2" type="ORF">ACFMB1_01030</name>
</gene>
<keyword evidence="1" id="KW-0732">Signal</keyword>
<evidence type="ECO:0000313" key="3">
    <source>
        <dbReference type="Proteomes" id="UP001596116"/>
    </source>
</evidence>
<protein>
    <recommendedName>
        <fullName evidence="4">Lipoprotein</fullName>
    </recommendedName>
</protein>
<evidence type="ECO:0000313" key="2">
    <source>
        <dbReference type="EMBL" id="MFC6034103.1"/>
    </source>
</evidence>
<sequence length="158" mass="16568">MKFAMSLSSAALLSLAACAPANDPEEDTGAVVVSEGEEMVMPAPQETDCPVIESRNWSAWVNAMPGPDAKLTLHVTGDVDLPTPGYEVSWREGMADRSATPVQRLMLTLTPPEGMVTQVITTETVTYEGPALTKTYGGVIVMCGGAPLATIDAVVTAQ</sequence>
<comment type="caution">
    <text evidence="2">The sequence shown here is derived from an EMBL/GenBank/DDBJ whole genome shotgun (WGS) entry which is preliminary data.</text>
</comment>
<evidence type="ECO:0008006" key="4">
    <source>
        <dbReference type="Google" id="ProtNLM"/>
    </source>
</evidence>
<dbReference type="EMBL" id="JBHPON010000001">
    <property type="protein sequence ID" value="MFC6034103.1"/>
    <property type="molecule type" value="Genomic_DNA"/>
</dbReference>
<proteinExistence type="predicted"/>
<dbReference type="Proteomes" id="UP001596116">
    <property type="component" value="Unassembled WGS sequence"/>
</dbReference>
<keyword evidence="3" id="KW-1185">Reference proteome</keyword>
<evidence type="ECO:0000256" key="1">
    <source>
        <dbReference type="SAM" id="SignalP"/>
    </source>
</evidence>
<reference evidence="2 3" key="1">
    <citation type="submission" date="2024-09" db="EMBL/GenBank/DDBJ databases">
        <authorList>
            <person name="Zhang Z.-H."/>
        </authorList>
    </citation>
    <scope>NUCLEOTIDE SEQUENCE [LARGE SCALE GENOMIC DNA]</scope>
    <source>
        <strain evidence="2 3">HHTR114</strain>
    </source>
</reference>
<organism evidence="2 3">
    <name type="scientific">Hyphococcus aureus</name>
    <dbReference type="NCBI Taxonomy" id="2666033"/>
    <lineage>
        <taxon>Bacteria</taxon>
        <taxon>Pseudomonadati</taxon>
        <taxon>Pseudomonadota</taxon>
        <taxon>Alphaproteobacteria</taxon>
        <taxon>Parvularculales</taxon>
        <taxon>Parvularculaceae</taxon>
        <taxon>Hyphococcus</taxon>
    </lineage>
</organism>
<name>A0ABW1KTU6_9PROT</name>
<accession>A0ABW1KTU6</accession>
<dbReference type="RefSeq" id="WP_379880586.1">
    <property type="nucleotide sequence ID" value="NZ_JBHPON010000001.1"/>
</dbReference>
<feature type="chain" id="PRO_5046478674" description="Lipoprotein" evidence="1">
    <location>
        <begin position="22"/>
        <end position="158"/>
    </location>
</feature>
<dbReference type="PROSITE" id="PS51257">
    <property type="entry name" value="PROKAR_LIPOPROTEIN"/>
    <property type="match status" value="1"/>
</dbReference>